<dbReference type="PROSITE" id="PS50075">
    <property type="entry name" value="CARRIER"/>
    <property type="match status" value="1"/>
</dbReference>
<feature type="compositionally biased region" description="Polar residues" evidence="7">
    <location>
        <begin position="183"/>
        <end position="194"/>
    </location>
</feature>
<dbReference type="InterPro" id="IPR000433">
    <property type="entry name" value="Znf_ZZ"/>
</dbReference>
<keyword evidence="6" id="KW-0175">Coiled coil</keyword>
<dbReference type="InterPro" id="IPR006162">
    <property type="entry name" value="Ppantetheine_attach_site"/>
</dbReference>
<dbReference type="Gene3D" id="1.10.1200.10">
    <property type="entry name" value="ACP-like"/>
    <property type="match status" value="1"/>
</dbReference>
<keyword evidence="10" id="KW-1185">Reference proteome</keyword>
<dbReference type="SUPFAM" id="SSF56801">
    <property type="entry name" value="Acetyl-CoA synthetase-like"/>
    <property type="match status" value="1"/>
</dbReference>
<dbReference type="InterPro" id="IPR036291">
    <property type="entry name" value="NAD(P)-bd_dom_sf"/>
</dbReference>
<reference evidence="10" key="1">
    <citation type="submission" date="2011-02" db="EMBL/GenBank/DDBJ databases">
        <title>The Genome Sequence of Capsaspora owczarzaki ATCC 30864.</title>
        <authorList>
            <person name="Russ C."/>
            <person name="Cuomo C."/>
            <person name="Burger G."/>
            <person name="Gray M.W."/>
            <person name="Holland P.W.H."/>
            <person name="King N."/>
            <person name="Lang F.B.F."/>
            <person name="Roger A.J."/>
            <person name="Ruiz-Trillo I."/>
            <person name="Young S.K."/>
            <person name="Zeng Q."/>
            <person name="Gargeya S."/>
            <person name="Alvarado L."/>
            <person name="Berlin A."/>
            <person name="Chapman S.B."/>
            <person name="Chen Z."/>
            <person name="Freedman E."/>
            <person name="Gellesch M."/>
            <person name="Goldberg J."/>
            <person name="Griggs A."/>
            <person name="Gujja S."/>
            <person name="Heilman E."/>
            <person name="Heiman D."/>
            <person name="Howarth C."/>
            <person name="Mehta T."/>
            <person name="Neiman D."/>
            <person name="Pearson M."/>
            <person name="Roberts A."/>
            <person name="Saif S."/>
            <person name="Shea T."/>
            <person name="Shenoy N."/>
            <person name="Sisk P."/>
            <person name="Stolte C."/>
            <person name="Sykes S."/>
            <person name="White J."/>
            <person name="Yandava C."/>
            <person name="Haas B."/>
            <person name="Nusbaum C."/>
            <person name="Birren B."/>
        </authorList>
    </citation>
    <scope>NUCLEOTIDE SEQUENCE</scope>
    <source>
        <strain evidence="10">ATCC 30864</strain>
    </source>
</reference>
<dbReference type="PhylomeDB" id="A0A0D2VM30"/>
<dbReference type="RefSeq" id="XP_004349094.2">
    <property type="nucleotide sequence ID" value="XM_004349044.2"/>
</dbReference>
<dbReference type="InterPro" id="IPR042099">
    <property type="entry name" value="ANL_N_sf"/>
</dbReference>
<evidence type="ECO:0000256" key="7">
    <source>
        <dbReference type="SAM" id="MobiDB-lite"/>
    </source>
</evidence>
<dbReference type="Proteomes" id="UP000008743">
    <property type="component" value="Unassembled WGS sequence"/>
</dbReference>
<dbReference type="SUPFAM" id="SSF51735">
    <property type="entry name" value="NAD(P)-binding Rossmann-fold domains"/>
    <property type="match status" value="1"/>
</dbReference>
<dbReference type="PANTHER" id="PTHR43272:SF91">
    <property type="entry name" value="CARRIER DOMAIN-CONTAINING PROTEIN"/>
    <property type="match status" value="1"/>
</dbReference>
<evidence type="ECO:0000259" key="8">
    <source>
        <dbReference type="PROSITE" id="PS50075"/>
    </source>
</evidence>
<keyword evidence="1" id="KW-0596">Phosphopantetheine</keyword>
<dbReference type="InterPro" id="IPR043145">
    <property type="entry name" value="Znf_ZZ_sf"/>
</dbReference>
<keyword evidence="3" id="KW-0479">Metal-binding</keyword>
<gene>
    <name evidence="9" type="ORF">CAOG_002344</name>
</gene>
<dbReference type="SUPFAM" id="SSF57850">
    <property type="entry name" value="RING/U-box"/>
    <property type="match status" value="1"/>
</dbReference>
<keyword evidence="4" id="KW-0863">Zinc-finger</keyword>
<dbReference type="STRING" id="595528.A0A0D2VM30"/>
<dbReference type="InterPro" id="IPR036736">
    <property type="entry name" value="ACP-like_sf"/>
</dbReference>
<dbReference type="GO" id="GO:0005783">
    <property type="term" value="C:endoplasmic reticulum"/>
    <property type="evidence" value="ECO:0007669"/>
    <property type="project" value="TreeGrafter"/>
</dbReference>
<feature type="coiled-coil region" evidence="6">
    <location>
        <begin position="18"/>
        <end position="68"/>
    </location>
</feature>
<dbReference type="InterPro" id="IPR000873">
    <property type="entry name" value="AMP-dep_synth/lig_dom"/>
</dbReference>
<dbReference type="GO" id="GO:0008270">
    <property type="term" value="F:zinc ion binding"/>
    <property type="evidence" value="ECO:0007669"/>
    <property type="project" value="UniProtKB-KW"/>
</dbReference>
<dbReference type="GO" id="GO:0004467">
    <property type="term" value="F:long-chain fatty acid-CoA ligase activity"/>
    <property type="evidence" value="ECO:0007669"/>
    <property type="project" value="TreeGrafter"/>
</dbReference>
<feature type="region of interest" description="Disordered" evidence="7">
    <location>
        <begin position="123"/>
        <end position="205"/>
    </location>
</feature>
<dbReference type="eggNOG" id="KOG1256">
    <property type="taxonomic scope" value="Eukaryota"/>
</dbReference>
<evidence type="ECO:0000313" key="10">
    <source>
        <dbReference type="Proteomes" id="UP000008743"/>
    </source>
</evidence>
<dbReference type="InParanoid" id="A0A0D2VM30"/>
<feature type="compositionally biased region" description="Basic and acidic residues" evidence="7">
    <location>
        <begin position="125"/>
        <end position="141"/>
    </location>
</feature>
<evidence type="ECO:0000256" key="6">
    <source>
        <dbReference type="SAM" id="Coils"/>
    </source>
</evidence>
<dbReference type="Gene3D" id="3.40.50.720">
    <property type="entry name" value="NAD(P)-binding Rossmann-like Domain"/>
    <property type="match status" value="1"/>
</dbReference>
<dbReference type="SMART" id="SM00291">
    <property type="entry name" value="ZnF_ZZ"/>
    <property type="match status" value="1"/>
</dbReference>
<dbReference type="Pfam" id="PF07993">
    <property type="entry name" value="NAD_binding_4"/>
    <property type="match status" value="2"/>
</dbReference>
<dbReference type="SUPFAM" id="SSF47336">
    <property type="entry name" value="ACP-like"/>
    <property type="match status" value="1"/>
</dbReference>
<protein>
    <recommendedName>
        <fullName evidence="8">Carrier domain-containing protein</fullName>
    </recommendedName>
</protein>
<feature type="compositionally biased region" description="Polar residues" evidence="7">
    <location>
        <begin position="158"/>
        <end position="171"/>
    </location>
</feature>
<dbReference type="InterPro" id="IPR020845">
    <property type="entry name" value="AMP-binding_CS"/>
</dbReference>
<keyword evidence="5" id="KW-0862">Zinc</keyword>
<name>A0A0D2VM30_CAPO3</name>
<dbReference type="InterPro" id="IPR009081">
    <property type="entry name" value="PP-bd_ACP"/>
</dbReference>
<evidence type="ECO:0000256" key="3">
    <source>
        <dbReference type="ARBA" id="ARBA00022723"/>
    </source>
</evidence>
<dbReference type="GO" id="GO:0016020">
    <property type="term" value="C:membrane"/>
    <property type="evidence" value="ECO:0007669"/>
    <property type="project" value="TreeGrafter"/>
</dbReference>
<keyword evidence="2" id="KW-0597">Phosphoprotein</keyword>
<proteinExistence type="predicted"/>
<dbReference type="OrthoDB" id="1700726at2759"/>
<evidence type="ECO:0000256" key="1">
    <source>
        <dbReference type="ARBA" id="ARBA00022450"/>
    </source>
</evidence>
<dbReference type="EMBL" id="KE346362">
    <property type="protein sequence ID" value="KJE91167.1"/>
    <property type="molecule type" value="Genomic_DNA"/>
</dbReference>
<evidence type="ECO:0000256" key="4">
    <source>
        <dbReference type="ARBA" id="ARBA00022771"/>
    </source>
</evidence>
<feature type="region of interest" description="Disordered" evidence="7">
    <location>
        <begin position="1033"/>
        <end position="1056"/>
    </location>
</feature>
<accession>A0A0D2VM30</accession>
<dbReference type="PROSITE" id="PS00455">
    <property type="entry name" value="AMP_BINDING"/>
    <property type="match status" value="1"/>
</dbReference>
<dbReference type="InterPro" id="IPR013120">
    <property type="entry name" value="FAR_NAD-bd"/>
</dbReference>
<dbReference type="Pfam" id="PF00501">
    <property type="entry name" value="AMP-binding"/>
    <property type="match status" value="1"/>
</dbReference>
<feature type="compositionally biased region" description="Basic and acidic residues" evidence="7">
    <location>
        <begin position="173"/>
        <end position="182"/>
    </location>
</feature>
<dbReference type="PROSITE" id="PS00012">
    <property type="entry name" value="PHOSPHOPANTETHEINE"/>
    <property type="match status" value="1"/>
</dbReference>
<organism evidence="9 10">
    <name type="scientific">Capsaspora owczarzaki (strain ATCC 30864)</name>
    <dbReference type="NCBI Taxonomy" id="595528"/>
    <lineage>
        <taxon>Eukaryota</taxon>
        <taxon>Filasterea</taxon>
        <taxon>Capsaspora</taxon>
    </lineage>
</organism>
<evidence type="ECO:0000256" key="5">
    <source>
        <dbReference type="ARBA" id="ARBA00022833"/>
    </source>
</evidence>
<dbReference type="Gene3D" id="3.30.60.90">
    <property type="match status" value="1"/>
</dbReference>
<dbReference type="PANTHER" id="PTHR43272">
    <property type="entry name" value="LONG-CHAIN-FATTY-ACID--COA LIGASE"/>
    <property type="match status" value="1"/>
</dbReference>
<feature type="region of interest" description="Disordered" evidence="7">
    <location>
        <begin position="971"/>
        <end position="991"/>
    </location>
</feature>
<evidence type="ECO:0000256" key="2">
    <source>
        <dbReference type="ARBA" id="ARBA00022553"/>
    </source>
</evidence>
<dbReference type="Gene3D" id="3.40.50.12780">
    <property type="entry name" value="N-terminal domain of ligase-like"/>
    <property type="match status" value="1"/>
</dbReference>
<feature type="domain" description="Carrier" evidence="8">
    <location>
        <begin position="948"/>
        <end position="1037"/>
    </location>
</feature>
<sequence>MVLDQQRTNLRMHVVQRFQSLTAQLNDANSRIEQLTSSLQETHDSEARELIETKLKEQTRRRATLEAKIENDLVPNDPTNERLKPARPIFICDACRVELPSPLRFHCAECNYDLCLACAGVQAKPDQRPDDTDGQNKRNDDQPIESKNVSAHHKESATTEQTQPAKTNNVVENRGENLDQRQRPATSSSDSATMKTAPHSDNHFMYFDPETVTETVERINKCKSIAETWTTALDLHSWRPSFGFRRPLPASPTSSSSSSSSSANNELEFEPEFRWITMRTLHTLVRQFAAGLVHLLHPKQPPSTMKTDDDEILQHQTFVAICGFNRLEWFIADFACAILGIVAVPIHTAISSLADLAHILNTSNVEAAVCSDRVLPAFLRVQQQCPQLKFVIRMVGIYPRSAFLLSQPNRDENHPHSFHKQFTAPAQLTAAEISQVVDVDILPVETSALEPFIQTLQDELVAMQAAGAAVQTATLIPFTDVLECGRLHPSPIYAEPSAALTALIHTSGSTGRPKGAMMTSRIWRGFIVHSSIHGNDPAVSITKDPLSHISDRQDVHGDLSHGYRIGILSSLANVFDDIRLLSPNYIASTPRMWNVLYSQFQHALAIDTAIEQTKLQAGASGTAAGTALPSSLPTSDIAVEVRKRTLARFKQSLGHRLNYAAIGGALPSERVLAWMRECWGPTVVRTGYGITEAGSVADNDGKLYPHVQWKLVDVPELGYFKTDLPFGRGELLVQSTALIPGYFRNEEATTASFDPEGWFRTGDIVELLEEYPAKVRIIDRRKNFFKLSQGEFVSPPNLENTFLESRFVNQIFVTRGSYSDFDDQVAVVAIVVPHVANCIAWLHQHPTSAAGQDQTFLLKLPPSEMVAALCQNTEFADAVMADIRAVGTASNLQAFALPSAIHLESTEFSVDNGLLTPSGKTARPALERHYKPVVAEMLRAHAHVRAADESRVIEQQLLDLFRAALPQQSEQSAATTASLPPSATSFTRSGGDSMSAVRLVQSVKDKLSIDLPLELVLRNDLTIPQLIGIAKSTLQQQHQQPPNPVQSHRAPMSDGASSSVNALREASIGQMLSDSWLPFNTAPSDLICALTRSFEASDSNVVMKLEQHVAQAGPDPYKDVPLPLTKTGKDDSEQYLIGPRVAVLTGATGFLGAHLLHSLLEQREPLTNAFSYRQVVCIVRAESDAVAAERVEQALKSFSLVIPGNSADTPLASRRWRAVAGDLEKQDLGFATPNVISTILAEIHSAEHPDDPLTGSEFAELDARELCDKPRVSDVFHCAAQVNHAKPYTELRQANVLGTWHLLQFALEQSKPQMNAAQSAAVDQQREEHAGQDPAALASVPLHVFLEQQPCWWRRPVRFHMVSTESVGVSSATMADQPVTKAYSTCRDLLPKRRRLITNKMMNRGGYSQSKFVAECLCAAVRHLLRVFIYRPGMISFSTATGQPNRSDWFTSLFYACAVVDCVPRTLVQMSVIPVDRVSQALAALARHPDGDFLQLNFGSSAASVSAASSSKEATLSDAAATSSPSAAMVFDVAVAGTSCHLKLPLFTLVSGVTTPMATMLSAIWPSESGTGTSCRRPDLPLSEWRDLVLGRYSELCLAKDAVSAVTVKRMAGALLLLGSDGLPDDTDEMEEAAQAGQHLALQLREVGASDTAGLVTTAIPAAAWQKFAQVL</sequence>
<evidence type="ECO:0000313" key="9">
    <source>
        <dbReference type="EMBL" id="KJE91167.1"/>
    </source>
</evidence>
<feature type="compositionally biased region" description="Low complexity" evidence="7">
    <location>
        <begin position="972"/>
        <end position="987"/>
    </location>
</feature>